<evidence type="ECO:0000313" key="9">
    <source>
        <dbReference type="Proteomes" id="UP000636505"/>
    </source>
</evidence>
<dbReference type="GO" id="GO:0055085">
    <property type="term" value="P:transmembrane transport"/>
    <property type="evidence" value="ECO:0007669"/>
    <property type="project" value="TreeGrafter"/>
</dbReference>
<feature type="transmembrane region" description="Helical" evidence="7">
    <location>
        <begin position="208"/>
        <end position="230"/>
    </location>
</feature>
<feature type="region of interest" description="Disordered" evidence="6">
    <location>
        <begin position="344"/>
        <end position="368"/>
    </location>
</feature>
<keyword evidence="5 7" id="KW-0472">Membrane</keyword>
<dbReference type="EMBL" id="JADEXG010000020">
    <property type="protein sequence ID" value="MBE9077724.1"/>
    <property type="molecule type" value="Genomic_DNA"/>
</dbReference>
<evidence type="ECO:0000256" key="1">
    <source>
        <dbReference type="ARBA" id="ARBA00004141"/>
    </source>
</evidence>
<comment type="subcellular location">
    <subcellularLocation>
        <location evidence="1">Membrane</location>
        <topology evidence="1">Multi-pass membrane protein</topology>
    </subcellularLocation>
</comment>
<comment type="similarity">
    <text evidence="2">Belongs to the autoinducer-2 exporter (AI-2E) (TC 2.A.86) family.</text>
</comment>
<evidence type="ECO:0000256" key="6">
    <source>
        <dbReference type="SAM" id="MobiDB-lite"/>
    </source>
</evidence>
<evidence type="ECO:0000256" key="2">
    <source>
        <dbReference type="ARBA" id="ARBA00009773"/>
    </source>
</evidence>
<proteinExistence type="inferred from homology"/>
<feature type="transmembrane region" description="Helical" evidence="7">
    <location>
        <begin position="268"/>
        <end position="285"/>
    </location>
</feature>
<accession>A0A8J7ANH8</accession>
<gene>
    <name evidence="8" type="ORF">IQ241_10515</name>
</gene>
<evidence type="ECO:0000313" key="8">
    <source>
        <dbReference type="EMBL" id="MBE9077724.1"/>
    </source>
</evidence>
<dbReference type="RefSeq" id="WP_193906783.1">
    <property type="nucleotide sequence ID" value="NZ_JADEXG010000020.1"/>
</dbReference>
<dbReference type="AlphaFoldDB" id="A0A8J7ANH8"/>
<dbReference type="Proteomes" id="UP000636505">
    <property type="component" value="Unassembled WGS sequence"/>
</dbReference>
<dbReference type="Pfam" id="PF01594">
    <property type="entry name" value="AI-2E_transport"/>
    <property type="match status" value="1"/>
</dbReference>
<name>A0A8J7ANH8_9CYAN</name>
<keyword evidence="4 7" id="KW-1133">Transmembrane helix</keyword>
<comment type="caution">
    <text evidence="8">The sequence shown here is derived from an EMBL/GenBank/DDBJ whole genome shotgun (WGS) entry which is preliminary data.</text>
</comment>
<feature type="transmembrane region" description="Helical" evidence="7">
    <location>
        <begin position="158"/>
        <end position="177"/>
    </location>
</feature>
<dbReference type="PANTHER" id="PTHR21716">
    <property type="entry name" value="TRANSMEMBRANE PROTEIN"/>
    <property type="match status" value="1"/>
</dbReference>
<feature type="transmembrane region" description="Helical" evidence="7">
    <location>
        <begin position="12"/>
        <end position="31"/>
    </location>
</feature>
<evidence type="ECO:0000256" key="7">
    <source>
        <dbReference type="SAM" id="Phobius"/>
    </source>
</evidence>
<dbReference type="InterPro" id="IPR002549">
    <property type="entry name" value="AI-2E-like"/>
</dbReference>
<evidence type="ECO:0000256" key="4">
    <source>
        <dbReference type="ARBA" id="ARBA00022989"/>
    </source>
</evidence>
<feature type="transmembrane region" description="Helical" evidence="7">
    <location>
        <begin position="68"/>
        <end position="92"/>
    </location>
</feature>
<keyword evidence="3 7" id="KW-0812">Transmembrane</keyword>
<protein>
    <submittedName>
        <fullName evidence="8">AI-2E family transporter</fullName>
    </submittedName>
</protein>
<organism evidence="8 9">
    <name type="scientific">Vasconcelosia minhoensis LEGE 07310</name>
    <dbReference type="NCBI Taxonomy" id="915328"/>
    <lineage>
        <taxon>Bacteria</taxon>
        <taxon>Bacillati</taxon>
        <taxon>Cyanobacteriota</taxon>
        <taxon>Cyanophyceae</taxon>
        <taxon>Nodosilineales</taxon>
        <taxon>Cymatolegaceae</taxon>
        <taxon>Vasconcelosia</taxon>
        <taxon>Vasconcelosia minhoensis</taxon>
    </lineage>
</organism>
<keyword evidence="9" id="KW-1185">Reference proteome</keyword>
<dbReference type="PANTHER" id="PTHR21716:SF66">
    <property type="entry name" value="TRANSPORT PROTEIN SLL0063-RELATED"/>
    <property type="match status" value="1"/>
</dbReference>
<feature type="transmembrane region" description="Helical" evidence="7">
    <location>
        <begin position="305"/>
        <end position="329"/>
    </location>
</feature>
<feature type="transmembrane region" description="Helical" evidence="7">
    <location>
        <begin position="37"/>
        <end position="56"/>
    </location>
</feature>
<sequence>MKWLEQTPRWMVWGLALPLLALNGWVALQILDYFQTLITIVVTAVLLSFVLNYPVGWLSRLRLPRGRAVLLVLLLAVAAISILGVTVVPLLFQQLNDLAERLPTWLESGTSQLASFQIWAAEHRLPISIPKLLEEFEGKLSTQLQSLSGNALSLVPDAIGSLLQLLLTVVLTLYMLLQGEKLWTGLFQWLPEDWRQTRSLIRQNFQNYLIGQVTLGLLMGTAMVIAFLLIRVPFGLLFGIGVGILAIFPFGTPVGIAIVSFLTALKSIWLGVRVLAVAVVLDQLIENAVAPQLIGRFTGLNPVWVLISLLIGTKIGGLLGLVLAVPTASSIKSIFESRRAARLSPDVEPTGAPEPVLEGSPDSILSTS</sequence>
<evidence type="ECO:0000256" key="3">
    <source>
        <dbReference type="ARBA" id="ARBA00022692"/>
    </source>
</evidence>
<dbReference type="GO" id="GO:0016020">
    <property type="term" value="C:membrane"/>
    <property type="evidence" value="ECO:0007669"/>
    <property type="project" value="UniProtKB-SubCell"/>
</dbReference>
<evidence type="ECO:0000256" key="5">
    <source>
        <dbReference type="ARBA" id="ARBA00023136"/>
    </source>
</evidence>
<feature type="transmembrane region" description="Helical" evidence="7">
    <location>
        <begin position="236"/>
        <end position="261"/>
    </location>
</feature>
<reference evidence="8" key="1">
    <citation type="submission" date="2020-10" db="EMBL/GenBank/DDBJ databases">
        <authorList>
            <person name="Castelo-Branco R."/>
            <person name="Eusebio N."/>
            <person name="Adriana R."/>
            <person name="Vieira A."/>
            <person name="Brugerolle De Fraissinette N."/>
            <person name="Rezende De Castro R."/>
            <person name="Schneider M.P."/>
            <person name="Vasconcelos V."/>
            <person name="Leao P.N."/>
        </authorList>
    </citation>
    <scope>NUCLEOTIDE SEQUENCE</scope>
    <source>
        <strain evidence="8">LEGE 07310</strain>
    </source>
</reference>